<dbReference type="AlphaFoldDB" id="A0A1R3KJ79"/>
<comment type="caution">
    <text evidence="7">The sequence shown here is derived from an EMBL/GenBank/DDBJ whole genome shotgun (WGS) entry which is preliminary data.</text>
</comment>
<dbReference type="GO" id="GO:0046983">
    <property type="term" value="F:protein dimerization activity"/>
    <property type="evidence" value="ECO:0007669"/>
    <property type="project" value="InterPro"/>
</dbReference>
<keyword evidence="2" id="KW-0805">Transcription regulation</keyword>
<dbReference type="PROSITE" id="PS50888">
    <property type="entry name" value="BHLH"/>
    <property type="match status" value="1"/>
</dbReference>
<dbReference type="SMART" id="SM00353">
    <property type="entry name" value="HLH"/>
    <property type="match status" value="1"/>
</dbReference>
<evidence type="ECO:0000313" key="8">
    <source>
        <dbReference type="Proteomes" id="UP000187203"/>
    </source>
</evidence>
<gene>
    <name evidence="7" type="ORF">COLO4_07587</name>
</gene>
<feature type="domain" description="BHLH" evidence="6">
    <location>
        <begin position="2"/>
        <end position="55"/>
    </location>
</feature>
<evidence type="ECO:0000256" key="5">
    <source>
        <dbReference type="ARBA" id="ARBA00023242"/>
    </source>
</evidence>
<dbReference type="PANTHER" id="PTHR13935">
    <property type="entry name" value="ACHAETE-SCUTE TRANSCRIPTION FACTOR-RELATED"/>
    <property type="match status" value="1"/>
</dbReference>
<protein>
    <recommendedName>
        <fullName evidence="6">BHLH domain-containing protein</fullName>
    </recommendedName>
</protein>
<keyword evidence="3" id="KW-0238">DNA-binding</keyword>
<dbReference type="InterPro" id="IPR036638">
    <property type="entry name" value="HLH_DNA-bd_sf"/>
</dbReference>
<evidence type="ECO:0000256" key="1">
    <source>
        <dbReference type="ARBA" id="ARBA00004123"/>
    </source>
</evidence>
<dbReference type="GO" id="GO:0010106">
    <property type="term" value="P:cellular response to iron ion starvation"/>
    <property type="evidence" value="ECO:0007669"/>
    <property type="project" value="UniProtKB-ARBA"/>
</dbReference>
<dbReference type="FunFam" id="4.10.280.10:FF:000074">
    <property type="entry name" value="Transcription factor ORG2"/>
    <property type="match status" value="1"/>
</dbReference>
<evidence type="ECO:0000259" key="6">
    <source>
        <dbReference type="PROSITE" id="PS50888"/>
    </source>
</evidence>
<dbReference type="PANTHER" id="PTHR13935:SF161">
    <property type="entry name" value="TRANSCRIPTION FACTOR ORG2-LIKE"/>
    <property type="match status" value="1"/>
</dbReference>
<name>A0A1R3KJ79_9ROSI</name>
<dbReference type="Gene3D" id="4.10.280.10">
    <property type="entry name" value="Helix-loop-helix DNA-binding domain"/>
    <property type="match status" value="1"/>
</dbReference>
<comment type="subcellular location">
    <subcellularLocation>
        <location evidence="1">Nucleus</location>
    </subcellularLocation>
</comment>
<sequence length="183" mass="20729">MVKKLNHNASERDRRKKVNNLYSSLRSLLPAAAQMKKKLSFPATVSQALKYIPELQKEVERLVEKKEKLLQSISQKGAAGLELEEKQRKNRNGTSLLGGAVSIKGLSESEVAIHISMPKSHKSDQLSEILQYLEQDGMFFLLNATSFESFGGKVFYNVHLQVERSNYKLETEDLSEKILSLFD</sequence>
<dbReference type="CDD" id="cd18914">
    <property type="entry name" value="bHLH_AtORG2_like"/>
    <property type="match status" value="1"/>
</dbReference>
<dbReference type="InterPro" id="IPR011598">
    <property type="entry name" value="bHLH_dom"/>
</dbReference>
<dbReference type="EMBL" id="AWUE01013382">
    <property type="protein sequence ID" value="OMP07153.1"/>
    <property type="molecule type" value="Genomic_DNA"/>
</dbReference>
<dbReference type="Proteomes" id="UP000187203">
    <property type="component" value="Unassembled WGS sequence"/>
</dbReference>
<evidence type="ECO:0000256" key="4">
    <source>
        <dbReference type="ARBA" id="ARBA00023163"/>
    </source>
</evidence>
<dbReference type="GO" id="GO:0000981">
    <property type="term" value="F:DNA-binding transcription factor activity, RNA polymerase II-specific"/>
    <property type="evidence" value="ECO:0007669"/>
    <property type="project" value="TreeGrafter"/>
</dbReference>
<reference evidence="8" key="1">
    <citation type="submission" date="2013-09" db="EMBL/GenBank/DDBJ databases">
        <title>Corchorus olitorius genome sequencing.</title>
        <authorList>
            <person name="Alam M."/>
            <person name="Haque M.S."/>
            <person name="Islam M.S."/>
            <person name="Emdad E.M."/>
            <person name="Islam M.M."/>
            <person name="Ahmed B."/>
            <person name="Halim A."/>
            <person name="Hossen Q.M.M."/>
            <person name="Hossain M.Z."/>
            <person name="Ahmed R."/>
            <person name="Khan M.M."/>
            <person name="Islam R."/>
            <person name="Rashid M.M."/>
            <person name="Khan S.A."/>
            <person name="Rahman M.S."/>
            <person name="Alam M."/>
            <person name="Yahiya A.S."/>
            <person name="Khan M.S."/>
            <person name="Azam M.S."/>
            <person name="Haque T."/>
            <person name="Lashkar M.Z.H."/>
            <person name="Akhand A.I."/>
            <person name="Morshed G."/>
            <person name="Roy S."/>
            <person name="Uddin K.S."/>
            <person name="Rabeya T."/>
            <person name="Hossain A.S."/>
            <person name="Chowdhury A."/>
            <person name="Snigdha A.R."/>
            <person name="Mortoza M.S."/>
            <person name="Matin S.A."/>
            <person name="Hoque S.M.E."/>
            <person name="Islam M.K."/>
            <person name="Roy D.K."/>
            <person name="Haider R."/>
            <person name="Moosa M.M."/>
            <person name="Elias S.M."/>
            <person name="Hasan A.M."/>
            <person name="Jahan S."/>
            <person name="Shafiuddin M."/>
            <person name="Mahmood N."/>
            <person name="Shommy N.S."/>
        </authorList>
    </citation>
    <scope>NUCLEOTIDE SEQUENCE [LARGE SCALE GENOMIC DNA]</scope>
    <source>
        <strain evidence="8">cv. O-4</strain>
    </source>
</reference>
<keyword evidence="5" id="KW-0539">Nucleus</keyword>
<evidence type="ECO:0000256" key="3">
    <source>
        <dbReference type="ARBA" id="ARBA00023125"/>
    </source>
</evidence>
<dbReference type="Pfam" id="PF00010">
    <property type="entry name" value="HLH"/>
    <property type="match status" value="1"/>
</dbReference>
<dbReference type="STRING" id="93759.A0A1R3KJ79"/>
<evidence type="ECO:0000256" key="2">
    <source>
        <dbReference type="ARBA" id="ARBA00023015"/>
    </source>
</evidence>
<dbReference type="InterPro" id="IPR015660">
    <property type="entry name" value="MASH1/Ascl1a-like"/>
</dbReference>
<evidence type="ECO:0000313" key="7">
    <source>
        <dbReference type="EMBL" id="OMP07153.1"/>
    </source>
</evidence>
<keyword evidence="4" id="KW-0804">Transcription</keyword>
<dbReference type="GO" id="GO:0000977">
    <property type="term" value="F:RNA polymerase II transcription regulatory region sequence-specific DNA binding"/>
    <property type="evidence" value="ECO:0007669"/>
    <property type="project" value="TreeGrafter"/>
</dbReference>
<dbReference type="SUPFAM" id="SSF47459">
    <property type="entry name" value="HLH, helix-loop-helix DNA-binding domain"/>
    <property type="match status" value="1"/>
</dbReference>
<proteinExistence type="predicted"/>
<accession>A0A1R3KJ79</accession>
<dbReference type="GO" id="GO:0090575">
    <property type="term" value="C:RNA polymerase II transcription regulator complex"/>
    <property type="evidence" value="ECO:0007669"/>
    <property type="project" value="TreeGrafter"/>
</dbReference>
<keyword evidence="8" id="KW-1185">Reference proteome</keyword>
<dbReference type="OrthoDB" id="6106870at2759"/>
<organism evidence="7 8">
    <name type="scientific">Corchorus olitorius</name>
    <dbReference type="NCBI Taxonomy" id="93759"/>
    <lineage>
        <taxon>Eukaryota</taxon>
        <taxon>Viridiplantae</taxon>
        <taxon>Streptophyta</taxon>
        <taxon>Embryophyta</taxon>
        <taxon>Tracheophyta</taxon>
        <taxon>Spermatophyta</taxon>
        <taxon>Magnoliopsida</taxon>
        <taxon>eudicotyledons</taxon>
        <taxon>Gunneridae</taxon>
        <taxon>Pentapetalae</taxon>
        <taxon>rosids</taxon>
        <taxon>malvids</taxon>
        <taxon>Malvales</taxon>
        <taxon>Malvaceae</taxon>
        <taxon>Grewioideae</taxon>
        <taxon>Apeibeae</taxon>
        <taxon>Corchorus</taxon>
    </lineage>
</organism>